<keyword evidence="1" id="KW-0732">Signal</keyword>
<dbReference type="AlphaFoldDB" id="G8R6W9"/>
<organism evidence="3 4">
    <name type="scientific">Owenweeksia hongkongensis (strain DSM 17368 / CIP 108786 / JCM 12287 / NRRL B-23963 / UST20020801)</name>
    <dbReference type="NCBI Taxonomy" id="926562"/>
    <lineage>
        <taxon>Bacteria</taxon>
        <taxon>Pseudomonadati</taxon>
        <taxon>Bacteroidota</taxon>
        <taxon>Flavobacteriia</taxon>
        <taxon>Flavobacteriales</taxon>
        <taxon>Owenweeksiaceae</taxon>
        <taxon>Owenweeksia</taxon>
    </lineage>
</organism>
<proteinExistence type="predicted"/>
<dbReference type="STRING" id="926562.Oweho_1304"/>
<evidence type="ECO:0000259" key="2">
    <source>
        <dbReference type="Pfam" id="PF13568"/>
    </source>
</evidence>
<dbReference type="RefSeq" id="WP_014201660.1">
    <property type="nucleotide sequence ID" value="NC_016599.1"/>
</dbReference>
<dbReference type="KEGG" id="oho:Oweho_1304"/>
<dbReference type="InterPro" id="IPR025665">
    <property type="entry name" value="Beta-barrel_OMP_2"/>
</dbReference>
<reference evidence="3 4" key="1">
    <citation type="journal article" date="2012" name="Stand. Genomic Sci.">
        <title>Genome sequence of the orange-pigmented seawater bacterium Owenweeksia hongkongensis type strain (UST20020801(T)).</title>
        <authorList>
            <person name="Riedel T."/>
            <person name="Held B."/>
            <person name="Nolan M."/>
            <person name="Lucas S."/>
            <person name="Lapidus A."/>
            <person name="Tice H."/>
            <person name="Del Rio T.G."/>
            <person name="Cheng J.F."/>
            <person name="Han C."/>
            <person name="Tapia R."/>
            <person name="Goodwin L.A."/>
            <person name="Pitluck S."/>
            <person name="Liolios K."/>
            <person name="Mavromatis K."/>
            <person name="Pagani I."/>
            <person name="Ivanova N."/>
            <person name="Mikhailova N."/>
            <person name="Pati A."/>
            <person name="Chen A."/>
            <person name="Palaniappan K."/>
            <person name="Rohde M."/>
            <person name="Tindall B.J."/>
            <person name="Detter J.C."/>
            <person name="Goker M."/>
            <person name="Woyke T."/>
            <person name="Bristow J."/>
            <person name="Eisen J.A."/>
            <person name="Markowitz V."/>
            <person name="Hugenholtz P."/>
            <person name="Klenk H.P."/>
            <person name="Kyrpides N.C."/>
        </authorList>
    </citation>
    <scope>NUCLEOTIDE SEQUENCE</scope>
    <source>
        <strain evidence="4">DSM 17368 / JCM 12287 / NRRL B-23963</strain>
    </source>
</reference>
<evidence type="ECO:0000313" key="3">
    <source>
        <dbReference type="EMBL" id="AEV32304.1"/>
    </source>
</evidence>
<dbReference type="HOGENOM" id="CLU_1254913_0_0_10"/>
<keyword evidence="4" id="KW-1185">Reference proteome</keyword>
<dbReference type="Proteomes" id="UP000005631">
    <property type="component" value="Chromosome"/>
</dbReference>
<dbReference type="InterPro" id="IPR011250">
    <property type="entry name" value="OMP/PagP_B-barrel"/>
</dbReference>
<name>G8R6W9_OWEHD</name>
<feature type="signal peptide" evidence="1">
    <location>
        <begin position="1"/>
        <end position="20"/>
    </location>
</feature>
<dbReference type="SUPFAM" id="SSF56925">
    <property type="entry name" value="OMPA-like"/>
    <property type="match status" value="1"/>
</dbReference>
<evidence type="ECO:0000256" key="1">
    <source>
        <dbReference type="SAM" id="SignalP"/>
    </source>
</evidence>
<accession>G8R6W9</accession>
<evidence type="ECO:0000313" key="4">
    <source>
        <dbReference type="Proteomes" id="UP000005631"/>
    </source>
</evidence>
<feature type="chain" id="PRO_5003515722" description="Outer membrane protein beta-barrel domain-containing protein" evidence="1">
    <location>
        <begin position="21"/>
        <end position="220"/>
    </location>
</feature>
<dbReference type="Pfam" id="PF13568">
    <property type="entry name" value="OMP_b-brl_2"/>
    <property type="match status" value="1"/>
</dbReference>
<gene>
    <name evidence="3" type="ordered locus">Oweho_1304</name>
</gene>
<protein>
    <recommendedName>
        <fullName evidence="2">Outer membrane protein beta-barrel domain-containing protein</fullName>
    </recommendedName>
</protein>
<dbReference type="OrthoDB" id="947434at2"/>
<sequence length="220" mass="24675">MKKRLIIASLLVFTTIYSQAQIFNTVGVKSGVSVANQDWNYKSNFKGLESEFRTGLYIGITTEILKAKYFSLIADLGYIQKGMQFDVELTSESNPDGTGEMKTIDNRYDFISFQPVAKFRLPAKHIEPYLFAGPRTDFYVGFSTNDEFGIELDDVPPVTFGASYGIGLDYTFSDVIITLEAQHQPDFTYLYNTKPSPQNGGLSIQNQAFLITLGVKYVLN</sequence>
<feature type="domain" description="Outer membrane protein beta-barrel" evidence="2">
    <location>
        <begin position="25"/>
        <end position="180"/>
    </location>
</feature>
<dbReference type="EMBL" id="CP003156">
    <property type="protein sequence ID" value="AEV32304.1"/>
    <property type="molecule type" value="Genomic_DNA"/>
</dbReference>